<sequence>MQLHSKTCKASKASVDSSDEEEQIVNNTNDNLEMQNARSLSSSVHAPKSGFMNNPAQKVHFSKNNAVNKKEKNKKVLSKSLDVNPPSLTLFNSLAS</sequence>
<organism evidence="2 3">
    <name type="scientific">Moniliophthora roreri</name>
    <name type="common">Frosty pod rot fungus</name>
    <name type="synonym">Monilia roreri</name>
    <dbReference type="NCBI Taxonomy" id="221103"/>
    <lineage>
        <taxon>Eukaryota</taxon>
        <taxon>Fungi</taxon>
        <taxon>Dikarya</taxon>
        <taxon>Basidiomycota</taxon>
        <taxon>Agaricomycotina</taxon>
        <taxon>Agaricomycetes</taxon>
        <taxon>Agaricomycetidae</taxon>
        <taxon>Agaricales</taxon>
        <taxon>Marasmiineae</taxon>
        <taxon>Marasmiaceae</taxon>
        <taxon>Moniliophthora</taxon>
    </lineage>
</organism>
<evidence type="ECO:0000313" key="2">
    <source>
        <dbReference type="EMBL" id="KTB30740.1"/>
    </source>
</evidence>
<evidence type="ECO:0000313" key="3">
    <source>
        <dbReference type="Proteomes" id="UP000054988"/>
    </source>
</evidence>
<protein>
    <submittedName>
        <fullName evidence="2">Uncharacterized protein</fullName>
    </submittedName>
</protein>
<gene>
    <name evidence="2" type="ORF">WG66_16683</name>
</gene>
<dbReference type="EMBL" id="LATX01002368">
    <property type="protein sequence ID" value="KTB30740.1"/>
    <property type="molecule type" value="Genomic_DNA"/>
</dbReference>
<feature type="region of interest" description="Disordered" evidence="1">
    <location>
        <begin position="1"/>
        <end position="96"/>
    </location>
</feature>
<name>A0A0W0F3D8_MONRR</name>
<dbReference type="AlphaFoldDB" id="A0A0W0F3D8"/>
<dbReference type="Proteomes" id="UP000054988">
    <property type="component" value="Unassembled WGS sequence"/>
</dbReference>
<proteinExistence type="predicted"/>
<reference evidence="2 3" key="1">
    <citation type="submission" date="2015-12" db="EMBL/GenBank/DDBJ databases">
        <title>Draft genome sequence of Moniliophthora roreri, the causal agent of frosty pod rot of cacao.</title>
        <authorList>
            <person name="Aime M.C."/>
            <person name="Diaz-Valderrama J.R."/>
            <person name="Kijpornyongpan T."/>
            <person name="Phillips-Mora W."/>
        </authorList>
    </citation>
    <scope>NUCLEOTIDE SEQUENCE [LARGE SCALE GENOMIC DNA]</scope>
    <source>
        <strain evidence="2 3">MCA 2952</strain>
    </source>
</reference>
<evidence type="ECO:0000256" key="1">
    <source>
        <dbReference type="SAM" id="MobiDB-lite"/>
    </source>
</evidence>
<feature type="compositionally biased region" description="Polar residues" evidence="1">
    <location>
        <begin position="86"/>
        <end position="96"/>
    </location>
</feature>
<comment type="caution">
    <text evidence="2">The sequence shown here is derived from an EMBL/GenBank/DDBJ whole genome shotgun (WGS) entry which is preliminary data.</text>
</comment>
<feature type="compositionally biased region" description="Polar residues" evidence="1">
    <location>
        <begin position="24"/>
        <end position="44"/>
    </location>
</feature>
<accession>A0A0W0F3D8</accession>